<dbReference type="EMBL" id="PYGE01000006">
    <property type="protein sequence ID" value="PSL04022.1"/>
    <property type="molecule type" value="Genomic_DNA"/>
</dbReference>
<organism evidence="7 8">
    <name type="scientific">Haloactinopolyspora alba</name>
    <dbReference type="NCBI Taxonomy" id="648780"/>
    <lineage>
        <taxon>Bacteria</taxon>
        <taxon>Bacillati</taxon>
        <taxon>Actinomycetota</taxon>
        <taxon>Actinomycetes</taxon>
        <taxon>Jiangellales</taxon>
        <taxon>Jiangellaceae</taxon>
        <taxon>Haloactinopolyspora</taxon>
    </lineage>
</organism>
<evidence type="ECO:0000313" key="8">
    <source>
        <dbReference type="Proteomes" id="UP000243528"/>
    </source>
</evidence>
<keyword evidence="8" id="KW-1185">Reference proteome</keyword>
<proteinExistence type="inferred from homology"/>
<evidence type="ECO:0000256" key="6">
    <source>
        <dbReference type="HAMAP-Rule" id="MF_00163"/>
    </source>
</evidence>
<evidence type="ECO:0000256" key="4">
    <source>
        <dbReference type="ARBA" id="ARBA00022917"/>
    </source>
</evidence>
<comment type="caution">
    <text evidence="7">The sequence shown here is derived from an EMBL/GenBank/DDBJ whole genome shotgun (WGS) entry which is preliminary data.</text>
</comment>
<comment type="function">
    <text evidence="6">Removes the formyl group from the N-terminal Met of newly synthesized proteins. Requires at least a dipeptide for an efficient rate of reaction. N-terminal L-methionine is a prerequisite for activity but the enzyme has broad specificity at other positions.</text>
</comment>
<dbReference type="Proteomes" id="UP000243528">
    <property type="component" value="Unassembled WGS sequence"/>
</dbReference>
<dbReference type="PIRSF" id="PIRSF004749">
    <property type="entry name" value="Pep_def"/>
    <property type="match status" value="1"/>
</dbReference>
<evidence type="ECO:0000256" key="1">
    <source>
        <dbReference type="ARBA" id="ARBA00010759"/>
    </source>
</evidence>
<dbReference type="EC" id="3.5.1.88" evidence="6"/>
<evidence type="ECO:0000256" key="2">
    <source>
        <dbReference type="ARBA" id="ARBA00022723"/>
    </source>
</evidence>
<dbReference type="Gene3D" id="3.90.45.10">
    <property type="entry name" value="Peptide deformylase"/>
    <property type="match status" value="1"/>
</dbReference>
<feature type="binding site" evidence="6">
    <location>
        <position position="131"/>
    </location>
    <ligand>
        <name>Fe cation</name>
        <dbReference type="ChEBI" id="CHEBI:24875"/>
    </ligand>
</feature>
<dbReference type="AlphaFoldDB" id="A0A2P8E3H3"/>
<keyword evidence="4 6" id="KW-0648">Protein biosynthesis</keyword>
<comment type="catalytic activity">
    <reaction evidence="6">
        <text>N-terminal N-formyl-L-methionyl-[peptide] + H2O = N-terminal L-methionyl-[peptide] + formate</text>
        <dbReference type="Rhea" id="RHEA:24420"/>
        <dbReference type="Rhea" id="RHEA-COMP:10639"/>
        <dbReference type="Rhea" id="RHEA-COMP:10640"/>
        <dbReference type="ChEBI" id="CHEBI:15377"/>
        <dbReference type="ChEBI" id="CHEBI:15740"/>
        <dbReference type="ChEBI" id="CHEBI:49298"/>
        <dbReference type="ChEBI" id="CHEBI:64731"/>
        <dbReference type="EC" id="3.5.1.88"/>
    </reaction>
</comment>
<feature type="binding site" evidence="6">
    <location>
        <position position="135"/>
    </location>
    <ligand>
        <name>Fe cation</name>
        <dbReference type="ChEBI" id="CHEBI:24875"/>
    </ligand>
</feature>
<evidence type="ECO:0000313" key="7">
    <source>
        <dbReference type="EMBL" id="PSL04022.1"/>
    </source>
</evidence>
<dbReference type="InterPro" id="IPR023635">
    <property type="entry name" value="Peptide_deformylase"/>
</dbReference>
<evidence type="ECO:0000256" key="3">
    <source>
        <dbReference type="ARBA" id="ARBA00022801"/>
    </source>
</evidence>
<evidence type="ECO:0000256" key="5">
    <source>
        <dbReference type="ARBA" id="ARBA00023004"/>
    </source>
</evidence>
<dbReference type="GO" id="GO:0042586">
    <property type="term" value="F:peptide deformylase activity"/>
    <property type="evidence" value="ECO:0007669"/>
    <property type="project" value="UniProtKB-UniRule"/>
</dbReference>
<dbReference type="NCBIfam" id="TIGR00079">
    <property type="entry name" value="pept_deformyl"/>
    <property type="match status" value="1"/>
</dbReference>
<dbReference type="NCBIfam" id="NF001159">
    <property type="entry name" value="PRK00150.1-3"/>
    <property type="match status" value="1"/>
</dbReference>
<dbReference type="PANTHER" id="PTHR10458:SF2">
    <property type="entry name" value="PEPTIDE DEFORMYLASE, MITOCHONDRIAL"/>
    <property type="match status" value="1"/>
</dbReference>
<protein>
    <recommendedName>
        <fullName evidence="6">Peptide deformylase</fullName>
        <shortName evidence="6">PDF</shortName>
        <ecNumber evidence="6">3.5.1.88</ecNumber>
    </recommendedName>
    <alternativeName>
        <fullName evidence="6">Polypeptide deformylase</fullName>
    </alternativeName>
</protein>
<sequence length="169" mass="18520">MSIMPIRIWGDPVLRTPCDPVTKFDGELQRLVDDMFETMYDAPGVGLAANQVGVSLRLFVYDVGDGLKGVVANPVLEQFEGEQVGEEGCLSVPGLAYDRRRAMYATVSGADVHGEPVRVAGEGLLARCFQHETDHINGEIYVDKLDRGERKSALKAIREADWAREPSVG</sequence>
<reference evidence="7 8" key="1">
    <citation type="submission" date="2018-03" db="EMBL/GenBank/DDBJ databases">
        <title>Genomic Encyclopedia of Archaeal and Bacterial Type Strains, Phase II (KMG-II): from individual species to whole genera.</title>
        <authorList>
            <person name="Goeker M."/>
        </authorList>
    </citation>
    <scope>NUCLEOTIDE SEQUENCE [LARGE SCALE GENOMIC DNA]</scope>
    <source>
        <strain evidence="7 8">DSM 45211</strain>
    </source>
</reference>
<name>A0A2P8E3H3_9ACTN</name>
<keyword evidence="2 6" id="KW-0479">Metal-binding</keyword>
<dbReference type="InterPro" id="IPR036821">
    <property type="entry name" value="Peptide_deformylase_sf"/>
</dbReference>
<accession>A0A2P8E3H3</accession>
<gene>
    <name evidence="6" type="primary">def</name>
    <name evidence="7" type="ORF">CLV30_10624</name>
</gene>
<feature type="binding site" evidence="6">
    <location>
        <position position="89"/>
    </location>
    <ligand>
        <name>Fe cation</name>
        <dbReference type="ChEBI" id="CHEBI:24875"/>
    </ligand>
</feature>
<dbReference type="Pfam" id="PF01327">
    <property type="entry name" value="Pep_deformylase"/>
    <property type="match status" value="1"/>
</dbReference>
<dbReference type="HAMAP" id="MF_00163">
    <property type="entry name" value="Pep_deformylase"/>
    <property type="match status" value="1"/>
</dbReference>
<keyword evidence="5 6" id="KW-0408">Iron</keyword>
<keyword evidence="3 6" id="KW-0378">Hydrolase</keyword>
<comment type="similarity">
    <text evidence="1 6">Belongs to the polypeptide deformylase family.</text>
</comment>
<dbReference type="CDD" id="cd00487">
    <property type="entry name" value="Pep_deformylase"/>
    <property type="match status" value="1"/>
</dbReference>
<dbReference type="OrthoDB" id="9804313at2"/>
<dbReference type="GO" id="GO:0046872">
    <property type="term" value="F:metal ion binding"/>
    <property type="evidence" value="ECO:0007669"/>
    <property type="project" value="UniProtKB-KW"/>
</dbReference>
<dbReference type="SUPFAM" id="SSF56420">
    <property type="entry name" value="Peptide deformylase"/>
    <property type="match status" value="1"/>
</dbReference>
<feature type="active site" evidence="6">
    <location>
        <position position="132"/>
    </location>
</feature>
<dbReference type="PRINTS" id="PR01576">
    <property type="entry name" value="PDEFORMYLASE"/>
</dbReference>
<dbReference type="GO" id="GO:0006412">
    <property type="term" value="P:translation"/>
    <property type="evidence" value="ECO:0007669"/>
    <property type="project" value="UniProtKB-UniRule"/>
</dbReference>
<dbReference type="PANTHER" id="PTHR10458">
    <property type="entry name" value="PEPTIDE DEFORMYLASE"/>
    <property type="match status" value="1"/>
</dbReference>
<comment type="cofactor">
    <cofactor evidence="6">
        <name>Fe(2+)</name>
        <dbReference type="ChEBI" id="CHEBI:29033"/>
    </cofactor>
    <text evidence="6">Binds 1 Fe(2+) ion.</text>
</comment>